<comment type="caution">
    <text evidence="6">The sequence shown here is derived from an EMBL/GenBank/DDBJ whole genome shotgun (WGS) entry which is preliminary data.</text>
</comment>
<dbReference type="GO" id="GO:0071555">
    <property type="term" value="P:cell wall organization"/>
    <property type="evidence" value="ECO:0007669"/>
    <property type="project" value="UniProtKB-KW"/>
</dbReference>
<keyword evidence="7" id="KW-1185">Reference proteome</keyword>
<dbReference type="SMART" id="SM00644">
    <property type="entry name" value="Ami_2"/>
    <property type="match status" value="1"/>
</dbReference>
<evidence type="ECO:0000256" key="3">
    <source>
        <dbReference type="ARBA" id="ARBA00022801"/>
    </source>
</evidence>
<dbReference type="GO" id="GO:0019867">
    <property type="term" value="C:outer membrane"/>
    <property type="evidence" value="ECO:0007669"/>
    <property type="project" value="TreeGrafter"/>
</dbReference>
<keyword evidence="4" id="KW-0961">Cell wall biogenesis/degradation</keyword>
<name>A0A833JHU9_9BACT</name>
<evidence type="ECO:0000256" key="2">
    <source>
        <dbReference type="ARBA" id="ARBA00011901"/>
    </source>
</evidence>
<dbReference type="RefSeq" id="WP_152211804.1">
    <property type="nucleotide sequence ID" value="NZ_WFLN01000004.1"/>
</dbReference>
<comment type="catalytic activity">
    <reaction evidence="1">
        <text>Hydrolyzes the link between N-acetylmuramoyl residues and L-amino acid residues in certain cell-wall glycopeptides.</text>
        <dbReference type="EC" id="3.5.1.28"/>
    </reaction>
</comment>
<dbReference type="EMBL" id="WFLN01000004">
    <property type="protein sequence ID" value="KAB8033718.1"/>
    <property type="molecule type" value="Genomic_DNA"/>
</dbReference>
<dbReference type="EC" id="3.5.1.28" evidence="2"/>
<dbReference type="InterPro" id="IPR036505">
    <property type="entry name" value="Amidase/PGRP_sf"/>
</dbReference>
<organism evidence="6 7">
    <name type="scientific">Fluviispira multicolorata</name>
    <dbReference type="NCBI Taxonomy" id="2654512"/>
    <lineage>
        <taxon>Bacteria</taxon>
        <taxon>Pseudomonadati</taxon>
        <taxon>Bdellovibrionota</taxon>
        <taxon>Oligoflexia</taxon>
        <taxon>Silvanigrellales</taxon>
        <taxon>Silvanigrellaceae</taxon>
        <taxon>Fluviispira</taxon>
    </lineage>
</organism>
<dbReference type="InterPro" id="IPR051206">
    <property type="entry name" value="NAMLAA_amidase_2"/>
</dbReference>
<sequence>MKINLNFITLISILFMSCRTQTNKIEIDETRSNLAADKSDEKKLSEIVNSEIKQKTIIDDTLKYNINEKYLKVNKYQKRFKDEKVTAIVFHYTALPFKKSLKHLTEGGHGAHWFIPAHSKTIYSLADENKRVPHSGESEWKSRQNINVISIGVEIENLGFKCKIRKVNCPQENMQWIPYSETQQKLIISLSKDILNRHKIDPLCIVGHSDIALDRKFDPGPLFPWKRLYENGIGGWVTESEIQTEIANINKYIQGNVSRIVVQSRLYELGYNIEHARNKNKNPKNNSNLSVEKRLLMRGYNLRETEFSDLSALNKLNKFGNNYIKNFIFDENKTNSAIDAFTMHYVPQAYLHNEILENKKILAVIQALLVKYPNRAKKGCSY</sequence>
<evidence type="ECO:0000256" key="4">
    <source>
        <dbReference type="ARBA" id="ARBA00023316"/>
    </source>
</evidence>
<dbReference type="Proteomes" id="UP000442694">
    <property type="component" value="Unassembled WGS sequence"/>
</dbReference>
<dbReference type="Gene3D" id="3.40.80.10">
    <property type="entry name" value="Peptidoglycan recognition protein-like"/>
    <property type="match status" value="1"/>
</dbReference>
<dbReference type="CDD" id="cd06583">
    <property type="entry name" value="PGRP"/>
    <property type="match status" value="1"/>
</dbReference>
<dbReference type="PROSITE" id="PS51257">
    <property type="entry name" value="PROKAR_LIPOPROTEIN"/>
    <property type="match status" value="1"/>
</dbReference>
<reference evidence="6 7" key="1">
    <citation type="submission" date="2019-10" db="EMBL/GenBank/DDBJ databases">
        <title>New genus of Silvanigrellaceae.</title>
        <authorList>
            <person name="Pitt A."/>
            <person name="Hahn M.W."/>
        </authorList>
    </citation>
    <scope>NUCLEOTIDE SEQUENCE [LARGE SCALE GENOMIC DNA]</scope>
    <source>
        <strain evidence="6 7">33A1-SZDP</strain>
    </source>
</reference>
<evidence type="ECO:0000256" key="1">
    <source>
        <dbReference type="ARBA" id="ARBA00001561"/>
    </source>
</evidence>
<dbReference type="GO" id="GO:0008745">
    <property type="term" value="F:N-acetylmuramoyl-L-alanine amidase activity"/>
    <property type="evidence" value="ECO:0007669"/>
    <property type="project" value="UniProtKB-EC"/>
</dbReference>
<evidence type="ECO:0000313" key="6">
    <source>
        <dbReference type="EMBL" id="KAB8033718.1"/>
    </source>
</evidence>
<evidence type="ECO:0000259" key="5">
    <source>
        <dbReference type="SMART" id="SM00644"/>
    </source>
</evidence>
<evidence type="ECO:0000313" key="7">
    <source>
        <dbReference type="Proteomes" id="UP000442694"/>
    </source>
</evidence>
<feature type="domain" description="N-acetylmuramoyl-L-alanine amidase" evidence="5">
    <location>
        <begin position="73"/>
        <end position="220"/>
    </location>
</feature>
<keyword evidence="3" id="KW-0378">Hydrolase</keyword>
<dbReference type="PANTHER" id="PTHR30417:SF1">
    <property type="entry name" value="N-ACETYLMURAMOYL-L-ALANINE AMIDASE AMID"/>
    <property type="match status" value="1"/>
</dbReference>
<dbReference type="SUPFAM" id="SSF55846">
    <property type="entry name" value="N-acetylmuramoyl-L-alanine amidase-like"/>
    <property type="match status" value="1"/>
</dbReference>
<dbReference type="GO" id="GO:0009254">
    <property type="term" value="P:peptidoglycan turnover"/>
    <property type="evidence" value="ECO:0007669"/>
    <property type="project" value="TreeGrafter"/>
</dbReference>
<protein>
    <recommendedName>
        <fullName evidence="2">N-acetylmuramoyl-L-alanine amidase</fullName>
        <ecNumber evidence="2">3.5.1.28</ecNumber>
    </recommendedName>
</protein>
<dbReference type="InterPro" id="IPR002502">
    <property type="entry name" value="Amidase_domain"/>
</dbReference>
<dbReference type="InterPro" id="IPR036366">
    <property type="entry name" value="PGBDSf"/>
</dbReference>
<accession>A0A833JHU9</accession>
<dbReference type="GO" id="GO:0009253">
    <property type="term" value="P:peptidoglycan catabolic process"/>
    <property type="evidence" value="ECO:0007669"/>
    <property type="project" value="InterPro"/>
</dbReference>
<dbReference type="Pfam" id="PF01510">
    <property type="entry name" value="Amidase_2"/>
    <property type="match status" value="1"/>
</dbReference>
<proteinExistence type="predicted"/>
<dbReference type="PANTHER" id="PTHR30417">
    <property type="entry name" value="N-ACETYLMURAMOYL-L-ALANINE AMIDASE AMID"/>
    <property type="match status" value="1"/>
</dbReference>
<dbReference type="Gene3D" id="1.10.101.10">
    <property type="entry name" value="PGBD-like superfamily/PGBD"/>
    <property type="match status" value="1"/>
</dbReference>
<dbReference type="AlphaFoldDB" id="A0A833JHU9"/>
<gene>
    <name evidence="6" type="ORF">GCL57_03150</name>
</gene>